<gene>
    <name evidence="2" type="ORF">PG994_012991</name>
</gene>
<evidence type="ECO:0000313" key="3">
    <source>
        <dbReference type="Proteomes" id="UP001480595"/>
    </source>
</evidence>
<dbReference type="GeneID" id="92097463"/>
<dbReference type="EMBL" id="JAQQWL010000013">
    <property type="protein sequence ID" value="KAK8042508.1"/>
    <property type="molecule type" value="Genomic_DNA"/>
</dbReference>
<evidence type="ECO:0000313" key="2">
    <source>
        <dbReference type="EMBL" id="KAK8042508.1"/>
    </source>
</evidence>
<feature type="region of interest" description="Disordered" evidence="1">
    <location>
        <begin position="31"/>
        <end position="51"/>
    </location>
</feature>
<sequence>MAQPQPVPYVVYPVTFGAGSDVVSAAIDQIHKGGSGGKPGKGGGGGAGGDDNGPDSNTCSCNQLYNYKAATIILITRKPTVIFEYPCVPGLFAQGGSEEIPEFISSSTCLCSAMRFSHFERNALKSSPTSRPVLHVPSKSSYAAIVRKGLYTKVFSSMTRPASPRSDGDEVKST</sequence>
<evidence type="ECO:0000256" key="1">
    <source>
        <dbReference type="SAM" id="MobiDB-lite"/>
    </source>
</evidence>
<keyword evidence="3" id="KW-1185">Reference proteome</keyword>
<organism evidence="2 3">
    <name type="scientific">Apiospora phragmitis</name>
    <dbReference type="NCBI Taxonomy" id="2905665"/>
    <lineage>
        <taxon>Eukaryota</taxon>
        <taxon>Fungi</taxon>
        <taxon>Dikarya</taxon>
        <taxon>Ascomycota</taxon>
        <taxon>Pezizomycotina</taxon>
        <taxon>Sordariomycetes</taxon>
        <taxon>Xylariomycetidae</taxon>
        <taxon>Amphisphaeriales</taxon>
        <taxon>Apiosporaceae</taxon>
        <taxon>Apiospora</taxon>
    </lineage>
</organism>
<name>A0ABR1T7D0_9PEZI</name>
<dbReference type="Proteomes" id="UP001480595">
    <property type="component" value="Unassembled WGS sequence"/>
</dbReference>
<reference evidence="2 3" key="1">
    <citation type="submission" date="2023-01" db="EMBL/GenBank/DDBJ databases">
        <title>Analysis of 21 Apiospora genomes using comparative genomics revels a genus with tremendous synthesis potential of carbohydrate active enzymes and secondary metabolites.</title>
        <authorList>
            <person name="Sorensen T."/>
        </authorList>
    </citation>
    <scope>NUCLEOTIDE SEQUENCE [LARGE SCALE GENOMIC DNA]</scope>
    <source>
        <strain evidence="2 3">CBS 135458</strain>
    </source>
</reference>
<comment type="caution">
    <text evidence="2">The sequence shown here is derived from an EMBL/GenBank/DDBJ whole genome shotgun (WGS) entry which is preliminary data.</text>
</comment>
<proteinExistence type="predicted"/>
<protein>
    <submittedName>
        <fullName evidence="2">Uncharacterized protein</fullName>
    </submittedName>
</protein>
<dbReference type="RefSeq" id="XP_066709361.1">
    <property type="nucleotide sequence ID" value="XM_066864400.1"/>
</dbReference>
<accession>A0ABR1T7D0</accession>
<feature type="compositionally biased region" description="Gly residues" evidence="1">
    <location>
        <begin position="33"/>
        <end position="51"/>
    </location>
</feature>